<feature type="binding site" evidence="5">
    <location>
        <position position="526"/>
    </location>
    <ligand>
        <name>Fe cation</name>
        <dbReference type="ChEBI" id="CHEBI:24875"/>
        <note>catalytic</note>
    </ligand>
</feature>
<dbReference type="Pfam" id="PF03055">
    <property type="entry name" value="RPE65"/>
    <property type="match status" value="1"/>
</dbReference>
<dbReference type="InterPro" id="IPR004294">
    <property type="entry name" value="Carotenoid_Oase"/>
</dbReference>
<dbReference type="PANTHER" id="PTHR10543">
    <property type="entry name" value="BETA-CAROTENE DIOXYGENASE"/>
    <property type="match status" value="1"/>
</dbReference>
<keyword evidence="4 5" id="KW-0408">Iron</keyword>
<evidence type="ECO:0000256" key="2">
    <source>
        <dbReference type="ARBA" id="ARBA00022723"/>
    </source>
</evidence>
<protein>
    <recommendedName>
        <fullName evidence="8">Carotenoid oxygenase</fullName>
    </recommendedName>
</protein>
<evidence type="ECO:0000313" key="6">
    <source>
        <dbReference type="EMBL" id="KTB32597.1"/>
    </source>
</evidence>
<organism evidence="6 7">
    <name type="scientific">Moniliophthora roreri</name>
    <name type="common">Frosty pod rot fungus</name>
    <name type="synonym">Monilia roreri</name>
    <dbReference type="NCBI Taxonomy" id="221103"/>
    <lineage>
        <taxon>Eukaryota</taxon>
        <taxon>Fungi</taxon>
        <taxon>Dikarya</taxon>
        <taxon>Basidiomycota</taxon>
        <taxon>Agaricomycotina</taxon>
        <taxon>Agaricomycetes</taxon>
        <taxon>Agaricomycetidae</taxon>
        <taxon>Agaricales</taxon>
        <taxon>Marasmiineae</taxon>
        <taxon>Marasmiaceae</taxon>
        <taxon>Moniliophthora</taxon>
    </lineage>
</organism>
<evidence type="ECO:0000256" key="4">
    <source>
        <dbReference type="ARBA" id="ARBA00023004"/>
    </source>
</evidence>
<dbReference type="Proteomes" id="UP000054988">
    <property type="component" value="Unassembled WGS sequence"/>
</dbReference>
<comment type="cofactor">
    <cofactor evidence="5">
        <name>Fe(2+)</name>
        <dbReference type="ChEBI" id="CHEBI:29033"/>
    </cofactor>
    <text evidence="5">Binds 1 Fe(2+) ion per subunit.</text>
</comment>
<dbReference type="PANTHER" id="PTHR10543:SF24">
    <property type="entry name" value="CAROTENOID ISOMEROOXYGENASE"/>
    <property type="match status" value="1"/>
</dbReference>
<reference evidence="6 7" key="1">
    <citation type="submission" date="2015-12" db="EMBL/GenBank/DDBJ databases">
        <title>Draft genome sequence of Moniliophthora roreri, the causal agent of frosty pod rot of cacao.</title>
        <authorList>
            <person name="Aime M.C."/>
            <person name="Diaz-Valderrama J.R."/>
            <person name="Kijpornyongpan T."/>
            <person name="Phillips-Mora W."/>
        </authorList>
    </citation>
    <scope>NUCLEOTIDE SEQUENCE [LARGE SCALE GENOMIC DNA]</scope>
    <source>
        <strain evidence="6 7">MCA 2952</strain>
    </source>
</reference>
<feature type="binding site" evidence="5">
    <location>
        <position position="334"/>
    </location>
    <ligand>
        <name>Fe cation</name>
        <dbReference type="ChEBI" id="CHEBI:24875"/>
        <note>catalytic</note>
    </ligand>
</feature>
<accession>A0A0W0F8G7</accession>
<dbReference type="AlphaFoldDB" id="A0A0W0F8G7"/>
<dbReference type="GO" id="GO:0046872">
    <property type="term" value="F:metal ion binding"/>
    <property type="evidence" value="ECO:0007669"/>
    <property type="project" value="UniProtKB-KW"/>
</dbReference>
<dbReference type="GO" id="GO:0016121">
    <property type="term" value="P:carotene catabolic process"/>
    <property type="evidence" value="ECO:0007669"/>
    <property type="project" value="TreeGrafter"/>
</dbReference>
<proteinExistence type="inferred from homology"/>
<evidence type="ECO:0008006" key="8">
    <source>
        <dbReference type="Google" id="ProtNLM"/>
    </source>
</evidence>
<evidence type="ECO:0000313" key="7">
    <source>
        <dbReference type="Proteomes" id="UP000054988"/>
    </source>
</evidence>
<comment type="caution">
    <text evidence="6">The sequence shown here is derived from an EMBL/GenBank/DDBJ whole genome shotgun (WGS) entry which is preliminary data.</text>
</comment>
<feature type="binding site" evidence="5">
    <location>
        <position position="214"/>
    </location>
    <ligand>
        <name>Fe cation</name>
        <dbReference type="ChEBI" id="CHEBI:24875"/>
        <note>catalytic</note>
    </ligand>
</feature>
<keyword evidence="3" id="KW-0560">Oxidoreductase</keyword>
<evidence type="ECO:0000256" key="5">
    <source>
        <dbReference type="PIRSR" id="PIRSR604294-1"/>
    </source>
</evidence>
<name>A0A0W0F8G7_MONRR</name>
<sequence length="537" mass="59881">MQSPTIGFQNAPEQRDPVDLTIQGTIPPWLCGVLYRTGPGTYQVPTASDPSKSVSIQHWFDGLSMNHRFEIHPGGHRVSYRSRKAADNYEEEISKQEKMPGATFGQQPDICQTIFRKFFTVFKQAVSGNGPVTSDSPSGVNVGVTLTPDMPGWDKIISNLPTKIEHQHGGPQYIVAKTDASSLQLIDPVSLEPLYAGEYKSLDPRLDGQLSAAHSCRDKETNEFFNFSCKLGGRFPTYKVFKIKGNGQVDILAEVKDAPASYLHSFAMTSKYVILVIWQAHYGLGGLSILAKNNLAQAIEKKWNLNDPSLFYVIDRKKGGIVAKYESPPFFCFHQINAFDDPKTDDIVIDMSVYEDNSVIDLLYVDKLRHPTPETLFRMGQARRFRLSSVTTPSKKPRKVIVEFTAPEAEGIELPAIHPAKYHKPYRYAYGINRDPSISHTFADRIIRLDMEHLEGGSKTWCVPGYTTSEPIFVPRPGADAEDDGVVLSVVLDVDKGRSMLVILDAKDMKELARAEMQTAFPIGFHGVWSHKNVAAL</sequence>
<evidence type="ECO:0000256" key="3">
    <source>
        <dbReference type="ARBA" id="ARBA00023002"/>
    </source>
</evidence>
<dbReference type="eggNOG" id="KOG1285">
    <property type="taxonomic scope" value="Eukaryota"/>
</dbReference>
<evidence type="ECO:0000256" key="1">
    <source>
        <dbReference type="ARBA" id="ARBA00006787"/>
    </source>
</evidence>
<comment type="similarity">
    <text evidence="1">Belongs to the carotenoid oxygenase family.</text>
</comment>
<dbReference type="EMBL" id="LATX01002210">
    <property type="protein sequence ID" value="KTB32597.1"/>
    <property type="molecule type" value="Genomic_DNA"/>
</dbReference>
<keyword evidence="2 5" id="KW-0479">Metal-binding</keyword>
<gene>
    <name evidence="6" type="ORF">WG66_14826</name>
</gene>
<dbReference type="GO" id="GO:0010436">
    <property type="term" value="F:carotenoid dioxygenase activity"/>
    <property type="evidence" value="ECO:0007669"/>
    <property type="project" value="TreeGrafter"/>
</dbReference>
<feature type="binding site" evidence="5">
    <location>
        <position position="264"/>
    </location>
    <ligand>
        <name>Fe cation</name>
        <dbReference type="ChEBI" id="CHEBI:24875"/>
        <note>catalytic</note>
    </ligand>
</feature>